<dbReference type="InterPro" id="IPR001214">
    <property type="entry name" value="SET_dom"/>
</dbReference>
<dbReference type="Gene3D" id="2.170.270.10">
    <property type="entry name" value="SET domain"/>
    <property type="match status" value="1"/>
</dbReference>
<dbReference type="Proteomes" id="UP001375240">
    <property type="component" value="Unassembled WGS sequence"/>
</dbReference>
<name>A0AAV9U1H9_9PEZI</name>
<dbReference type="EMBL" id="JAVHNQ010000015">
    <property type="protein sequence ID" value="KAK6332256.1"/>
    <property type="molecule type" value="Genomic_DNA"/>
</dbReference>
<dbReference type="PANTHER" id="PTHR47643">
    <property type="entry name" value="TPR DOMAIN PROTEIN (AFU_ORTHOLOGUE AFUA_5G12710)"/>
    <property type="match status" value="1"/>
</dbReference>
<keyword evidence="4" id="KW-1185">Reference proteome</keyword>
<dbReference type="SUPFAM" id="SSF82199">
    <property type="entry name" value="SET domain"/>
    <property type="match status" value="1"/>
</dbReference>
<dbReference type="Pfam" id="PF00856">
    <property type="entry name" value="SET"/>
    <property type="match status" value="1"/>
</dbReference>
<gene>
    <name evidence="3" type="ORF">TWF696_002977</name>
</gene>
<dbReference type="Gene3D" id="1.25.40.10">
    <property type="entry name" value="Tetratricopeptide repeat domain"/>
    <property type="match status" value="1"/>
</dbReference>
<feature type="region of interest" description="Disordered" evidence="1">
    <location>
        <begin position="834"/>
        <end position="867"/>
    </location>
</feature>
<proteinExistence type="predicted"/>
<dbReference type="PROSITE" id="PS50280">
    <property type="entry name" value="SET"/>
    <property type="match status" value="1"/>
</dbReference>
<dbReference type="InterPro" id="IPR011990">
    <property type="entry name" value="TPR-like_helical_dom_sf"/>
</dbReference>
<reference evidence="3 4" key="1">
    <citation type="submission" date="2019-10" db="EMBL/GenBank/DDBJ databases">
        <authorList>
            <person name="Palmer J.M."/>
        </authorList>
    </citation>
    <scope>NUCLEOTIDE SEQUENCE [LARGE SCALE GENOMIC DNA]</scope>
    <source>
        <strain evidence="3 4">TWF696</strain>
    </source>
</reference>
<evidence type="ECO:0000259" key="2">
    <source>
        <dbReference type="PROSITE" id="PS50280"/>
    </source>
</evidence>
<sequence length="867" mass="98843">MLVDKARAVILRNVTRKVQAAFDTAAAHKGQKIPVINKDAIIQCHRELLKTAEQNLKEDQTIRCIIPDYREPANPSIPIEKMKKILVKDLVVGKHHKGCYLKVRLTARAIGIELAVQSVAEDEQGACALVRLYFRDEDCTADDHLPYGNVIIIRDPFVWSSGECDAFIVRVDHPYDVLYLYPWVDDLEKMIPNNWKYNFRLDQLDISNLLQLAQAYTREGEHHAAIVRYNCAESKALKLSNPSKAARIIEECRFGRAVTYSRLRQHILATPDVDAILRKSPNNVVALHLRVLRHYHAGRYDLCNEELTRLIKNDPKNHVLQSLRLRAKERYEEVKYGKYNWQGMRQHGSGSFTDLDHADYTHPVKLKKTPKGRRIFTARDVKRGDLLMVVKAIALVTLDNNTCLLLANRDGKVETEFGVAPQLTQEIIERLKREPAGFYEKTLSLLDDGGYETSGYKLPDGSKVLDAFHIEEIRRLNCLNITNIPVHPGQTYAYLPMGTMPLSRVTSYNSGLWFLPSFLRHSCISNAHRTVIGDMMIIRAGRDIPKDTKVTVNCVTPSVWEYPLIKFVCSCPVHKYDVIEGGGPGASEESRHRKNLWTEFSAECERIESARTKPEKWAKLKLNELLPVMMSKLVAIEATMPPVHQIPHIQLAHRYRYIASAYYGAGQRRHALCAYYKVLDSLGVDYYVLEGLDKLIIKKHGQCSEDLLHSYRDLAGLSTTPNIRKAWRKASIDVYEILYGERFSYDSVVHTLDFVESKAPCACVGIDNFLIDDAREMKKRMQIDLEMEREWVATTEALAMQELMTGGARRAWAKTAEGGEEDPGTQKRVIERIMGMDGEEMTSKVGKEAEKETHRKVKEGGNKENER</sequence>
<dbReference type="SUPFAM" id="SSF48452">
    <property type="entry name" value="TPR-like"/>
    <property type="match status" value="1"/>
</dbReference>
<dbReference type="InterPro" id="IPR046341">
    <property type="entry name" value="SET_dom_sf"/>
</dbReference>
<evidence type="ECO:0000313" key="3">
    <source>
        <dbReference type="EMBL" id="KAK6332256.1"/>
    </source>
</evidence>
<dbReference type="AlphaFoldDB" id="A0AAV9U1H9"/>
<feature type="compositionally biased region" description="Basic and acidic residues" evidence="1">
    <location>
        <begin position="841"/>
        <end position="867"/>
    </location>
</feature>
<evidence type="ECO:0000313" key="4">
    <source>
        <dbReference type="Proteomes" id="UP001375240"/>
    </source>
</evidence>
<dbReference type="PANTHER" id="PTHR47643:SF2">
    <property type="entry name" value="TPR DOMAIN PROTEIN (AFU_ORTHOLOGUE AFUA_5G12710)"/>
    <property type="match status" value="1"/>
</dbReference>
<feature type="domain" description="SET" evidence="2">
    <location>
        <begin position="362"/>
        <end position="555"/>
    </location>
</feature>
<dbReference type="InterPro" id="IPR053209">
    <property type="entry name" value="Gramillin-biosynth_MTr"/>
</dbReference>
<comment type="caution">
    <text evidence="3">The sequence shown here is derived from an EMBL/GenBank/DDBJ whole genome shotgun (WGS) entry which is preliminary data.</text>
</comment>
<protein>
    <recommendedName>
        <fullName evidence="2">SET domain-containing protein</fullName>
    </recommendedName>
</protein>
<evidence type="ECO:0000256" key="1">
    <source>
        <dbReference type="SAM" id="MobiDB-lite"/>
    </source>
</evidence>
<organism evidence="3 4">
    <name type="scientific">Orbilia brochopaga</name>
    <dbReference type="NCBI Taxonomy" id="3140254"/>
    <lineage>
        <taxon>Eukaryota</taxon>
        <taxon>Fungi</taxon>
        <taxon>Dikarya</taxon>
        <taxon>Ascomycota</taxon>
        <taxon>Pezizomycotina</taxon>
        <taxon>Orbiliomycetes</taxon>
        <taxon>Orbiliales</taxon>
        <taxon>Orbiliaceae</taxon>
        <taxon>Orbilia</taxon>
    </lineage>
</organism>
<accession>A0AAV9U1H9</accession>